<protein>
    <submittedName>
        <fullName evidence="3">Uncharacterized protein</fullName>
    </submittedName>
</protein>
<dbReference type="SUPFAM" id="SSF56219">
    <property type="entry name" value="DNase I-like"/>
    <property type="match status" value="1"/>
</dbReference>
<dbReference type="Gene3D" id="3.60.10.10">
    <property type="entry name" value="Endonuclease/exonuclease/phosphatase"/>
    <property type="match status" value="1"/>
</dbReference>
<comment type="caution">
    <text evidence="3">The sequence shown here is derived from an EMBL/GenBank/DDBJ whole genome shotgun (WGS) entry which is preliminary data.</text>
</comment>
<feature type="compositionally biased region" description="Basic and acidic residues" evidence="2">
    <location>
        <begin position="278"/>
        <end position="305"/>
    </location>
</feature>
<reference evidence="3" key="1">
    <citation type="submission" date="2023-10" db="EMBL/GenBank/DDBJ databases">
        <authorList>
            <person name="Chen Y."/>
            <person name="Shah S."/>
            <person name="Dougan E. K."/>
            <person name="Thang M."/>
            <person name="Chan C."/>
        </authorList>
    </citation>
    <scope>NUCLEOTIDE SEQUENCE [LARGE SCALE GENOMIC DNA]</scope>
</reference>
<sequence length="565" mass="61822">MAPPHFRSEQSKRHWYCKSCVGPKGLPWFNYAGATSCTMCKLGKRLCFKEYRAPSSPSLRRPGRSFSAWADSVQVQKLKQELASTQAKFKRLDGKRPASEETDAPSGSERDKQRLQVLAELLKTVSGSEDVHLVRAKEAYTKEQGELKAKLAAARPMGQRLRDLGTQISKHQKLQDDQQRRLAGIHEKLAVLQEQEKAAQAQCTALALQMEELQEQQRQLQSEAPVPLAFEVGKGPVDEPIKRLGQTLSGLGEVLGVLGAEHSLAERLKEDLERLKQEAEEARTKQQEEREANAAAEAERQRAEGAAEVPVPMDQDEDAAPSEELIEEMANAGGDKRKIEDILAKHWCKLFWVLCSIVCTMAKPTGIATLNVSAGGPLVDYLASCSSMCIAVQEHHALPAGLAKAQQDALAEGFHGVWEAALPGLGAGSKGGVAVLVPRRVLITAPPALEGPTLEPGRMVAAHVNCGGKRGFFMISVYLRVDEQMSHEKLAILFRLYQYLKVVDSMQMPWVVGGDFNMELKQLGTLAWLHSVNGVALVPSAPTCLQSLPGRAIDFFFAAAQLFPG</sequence>
<dbReference type="Proteomes" id="UP001189429">
    <property type="component" value="Unassembled WGS sequence"/>
</dbReference>
<evidence type="ECO:0000313" key="4">
    <source>
        <dbReference type="Proteomes" id="UP001189429"/>
    </source>
</evidence>
<keyword evidence="1" id="KW-0175">Coiled coil</keyword>
<feature type="region of interest" description="Disordered" evidence="2">
    <location>
        <begin position="278"/>
        <end position="309"/>
    </location>
</feature>
<name>A0ABN9WWZ8_9DINO</name>
<evidence type="ECO:0000256" key="2">
    <source>
        <dbReference type="SAM" id="MobiDB-lite"/>
    </source>
</evidence>
<dbReference type="InterPro" id="IPR036691">
    <property type="entry name" value="Endo/exonu/phosph_ase_sf"/>
</dbReference>
<proteinExistence type="predicted"/>
<gene>
    <name evidence="3" type="ORF">PCOR1329_LOCUS71343</name>
</gene>
<feature type="region of interest" description="Disordered" evidence="2">
    <location>
        <begin position="87"/>
        <end position="111"/>
    </location>
</feature>
<evidence type="ECO:0000313" key="3">
    <source>
        <dbReference type="EMBL" id="CAK0891372.1"/>
    </source>
</evidence>
<evidence type="ECO:0000256" key="1">
    <source>
        <dbReference type="SAM" id="Coils"/>
    </source>
</evidence>
<keyword evidence="4" id="KW-1185">Reference proteome</keyword>
<feature type="coiled-coil region" evidence="1">
    <location>
        <begin position="182"/>
        <end position="223"/>
    </location>
</feature>
<dbReference type="EMBL" id="CAUYUJ010019466">
    <property type="protein sequence ID" value="CAK0891372.1"/>
    <property type="molecule type" value="Genomic_DNA"/>
</dbReference>
<organism evidence="3 4">
    <name type="scientific">Prorocentrum cordatum</name>
    <dbReference type="NCBI Taxonomy" id="2364126"/>
    <lineage>
        <taxon>Eukaryota</taxon>
        <taxon>Sar</taxon>
        <taxon>Alveolata</taxon>
        <taxon>Dinophyceae</taxon>
        <taxon>Prorocentrales</taxon>
        <taxon>Prorocentraceae</taxon>
        <taxon>Prorocentrum</taxon>
    </lineage>
</organism>
<accession>A0ABN9WWZ8</accession>
<feature type="compositionally biased region" description="Basic and acidic residues" evidence="2">
    <location>
        <begin position="90"/>
        <end position="99"/>
    </location>
</feature>